<keyword evidence="3" id="KW-1185">Reference proteome</keyword>
<gene>
    <name evidence="2" type="ORF">H9L14_09405</name>
</gene>
<feature type="transmembrane region" description="Helical" evidence="1">
    <location>
        <begin position="174"/>
        <end position="195"/>
    </location>
</feature>
<keyword evidence="1" id="KW-0812">Transmembrane</keyword>
<keyword evidence="1" id="KW-0472">Membrane</keyword>
<name>A0ABX6T7F1_9SPHN</name>
<feature type="transmembrane region" description="Helical" evidence="1">
    <location>
        <begin position="42"/>
        <end position="64"/>
    </location>
</feature>
<evidence type="ECO:0000313" key="3">
    <source>
        <dbReference type="Proteomes" id="UP000516105"/>
    </source>
</evidence>
<accession>A0ABX6T7F1</accession>
<feature type="transmembrane region" description="Helical" evidence="1">
    <location>
        <begin position="76"/>
        <end position="96"/>
    </location>
</feature>
<feature type="transmembrane region" description="Helical" evidence="1">
    <location>
        <begin position="108"/>
        <end position="125"/>
    </location>
</feature>
<dbReference type="RefSeq" id="WP_187707897.1">
    <property type="nucleotide sequence ID" value="NZ_CP060782.1"/>
</dbReference>
<dbReference type="Proteomes" id="UP000516105">
    <property type="component" value="Chromosome"/>
</dbReference>
<evidence type="ECO:0000313" key="2">
    <source>
        <dbReference type="EMBL" id="QNP44940.1"/>
    </source>
</evidence>
<feature type="transmembrane region" description="Helical" evidence="1">
    <location>
        <begin position="137"/>
        <end position="154"/>
    </location>
</feature>
<keyword evidence="1" id="KW-1133">Transmembrane helix</keyword>
<dbReference type="EMBL" id="CP060782">
    <property type="protein sequence ID" value="QNP44940.1"/>
    <property type="molecule type" value="Genomic_DNA"/>
</dbReference>
<protein>
    <submittedName>
        <fullName evidence="2">Pr6Pr family membrane protein</fullName>
    </submittedName>
</protein>
<proteinExistence type="predicted"/>
<evidence type="ECO:0000256" key="1">
    <source>
        <dbReference type="SAM" id="Phobius"/>
    </source>
</evidence>
<dbReference type="NCBIfam" id="NF038065">
    <property type="entry name" value="Pr6Pr"/>
    <property type="match status" value="1"/>
</dbReference>
<feature type="transmembrane region" description="Helical" evidence="1">
    <location>
        <begin position="7"/>
        <end position="30"/>
    </location>
</feature>
<sequence>MRRASVVRAFAGIAALTGWAGLGLQLVLIVGNLGPAVGTWRFVGFFTILTNIGAAASATALALGGTAGLAGPRARLMVATSILMVGLVYSIALRSLWNPTGLQKVADIALHDGAPLLWLILWIVAPHPRLGWREIGWALLPPALYIVYAIGRGLMDGWYAYWFLNPTTQSPADLQISIAVLICGFAIMALALIGLDRRLGRQN</sequence>
<reference evidence="2 3" key="1">
    <citation type="submission" date="2020-08" db="EMBL/GenBank/DDBJ databases">
        <title>Genome sequence of Sphingomonas sediminicola KACC 15039T.</title>
        <authorList>
            <person name="Hyun D.-W."/>
            <person name="Bae J.-W."/>
        </authorList>
    </citation>
    <scope>NUCLEOTIDE SEQUENCE [LARGE SCALE GENOMIC DNA]</scope>
    <source>
        <strain evidence="2 3">KACC 15039</strain>
    </source>
</reference>
<dbReference type="InterPro" id="IPR049713">
    <property type="entry name" value="Pr6Pr-like"/>
</dbReference>
<organism evidence="2 3">
    <name type="scientific">Sphingomonas sediminicola</name>
    <dbReference type="NCBI Taxonomy" id="386874"/>
    <lineage>
        <taxon>Bacteria</taxon>
        <taxon>Pseudomonadati</taxon>
        <taxon>Pseudomonadota</taxon>
        <taxon>Alphaproteobacteria</taxon>
        <taxon>Sphingomonadales</taxon>
        <taxon>Sphingomonadaceae</taxon>
        <taxon>Sphingomonas</taxon>
    </lineage>
</organism>